<proteinExistence type="predicted"/>
<feature type="region of interest" description="Disordered" evidence="1">
    <location>
        <begin position="56"/>
        <end position="84"/>
    </location>
</feature>
<sequence length="145" mass="15848">MTIRPDGCEGEVKAVETRSGSVGGRQKVGYYLNGDCDVGDGQVGWLEKWFQTSNAAARLGQGEEEERERGGGKEKGRGMEERDGDAPCGGFIVARLSHALSVLCGQSSDCPGDEKLNLLRTDHPKKIYRPRVSYRFLRVASVARD</sequence>
<dbReference type="Proteomes" id="UP000596276">
    <property type="component" value="Chromosome 6"/>
</dbReference>
<organism evidence="2 3">
    <name type="scientific">Aspergillus flavus (strain ATCC 200026 / FGSC A1120 / IAM 13836 / NRRL 3357 / JCM 12722 / SRRC 167)</name>
    <dbReference type="NCBI Taxonomy" id="332952"/>
    <lineage>
        <taxon>Eukaryota</taxon>
        <taxon>Fungi</taxon>
        <taxon>Dikarya</taxon>
        <taxon>Ascomycota</taxon>
        <taxon>Pezizomycotina</taxon>
        <taxon>Eurotiomycetes</taxon>
        <taxon>Eurotiomycetidae</taxon>
        <taxon>Eurotiales</taxon>
        <taxon>Aspergillaceae</taxon>
        <taxon>Aspergillus</taxon>
        <taxon>Aspergillus subgen. Circumdati</taxon>
    </lineage>
</organism>
<dbReference type="AlphaFoldDB" id="A0A7U2N223"/>
<accession>A0A7U2N223</accession>
<dbReference type="VEuPathDB" id="FungiDB:F9C07_8550"/>
<evidence type="ECO:0000313" key="2">
    <source>
        <dbReference type="EMBL" id="QRD94098.1"/>
    </source>
</evidence>
<evidence type="ECO:0000256" key="1">
    <source>
        <dbReference type="SAM" id="MobiDB-lite"/>
    </source>
</evidence>
<protein>
    <submittedName>
        <fullName evidence="2">Uncharacterized protein</fullName>
    </submittedName>
</protein>
<name>A0A7U2N223_ASPFN</name>
<feature type="compositionally biased region" description="Basic and acidic residues" evidence="1">
    <location>
        <begin position="67"/>
        <end position="84"/>
    </location>
</feature>
<reference evidence="3" key="1">
    <citation type="journal article" date="2021" name="G3 (Bethesda)">
        <title>Chromosome assembled and annotated genome sequence of Aspergillus flavus NRRL 3357.</title>
        <authorList>
            <person name="Skerker J.M."/>
            <person name="Pianalto K.M."/>
            <person name="Mondo S.J."/>
            <person name="Yang K."/>
            <person name="Arkin A.P."/>
            <person name="Keller N.P."/>
            <person name="Grigoriev I.V."/>
            <person name="Louise Glass N.L."/>
        </authorList>
    </citation>
    <scope>NUCLEOTIDE SEQUENCE [LARGE SCALE GENOMIC DNA]</scope>
    <source>
        <strain evidence="3">ATCC 200026 / FGSC A1120 / IAM 13836 / NRRL 3357 / JCM 12722 / SRRC 167</strain>
    </source>
</reference>
<evidence type="ECO:0000313" key="3">
    <source>
        <dbReference type="Proteomes" id="UP000596276"/>
    </source>
</evidence>
<dbReference type="EMBL" id="CP044623">
    <property type="protein sequence ID" value="QRD94098.1"/>
    <property type="molecule type" value="Genomic_DNA"/>
</dbReference>
<keyword evidence="3" id="KW-1185">Reference proteome</keyword>
<gene>
    <name evidence="2" type="ORF">F9C07_8550</name>
</gene>